<dbReference type="InterPro" id="IPR042197">
    <property type="entry name" value="Apaf_helical"/>
</dbReference>
<proteinExistence type="predicted"/>
<evidence type="ECO:0008006" key="7">
    <source>
        <dbReference type="Google" id="ProtNLM"/>
    </source>
</evidence>
<gene>
    <name evidence="5" type="ORF">CSSPJE1EN2_LOCUS25257</name>
</gene>
<dbReference type="InterPro" id="IPR002182">
    <property type="entry name" value="NB-ARC"/>
</dbReference>
<keyword evidence="2" id="KW-0677">Repeat</keyword>
<dbReference type="InterPro" id="IPR036388">
    <property type="entry name" value="WH-like_DNA-bd_sf"/>
</dbReference>
<protein>
    <recommendedName>
        <fullName evidence="7">NB-ARC domain-containing protein</fullName>
    </recommendedName>
</protein>
<evidence type="ECO:0000259" key="4">
    <source>
        <dbReference type="Pfam" id="PF23282"/>
    </source>
</evidence>
<dbReference type="Gene3D" id="1.10.8.430">
    <property type="entry name" value="Helical domain of apoptotic protease-activating factors"/>
    <property type="match status" value="1"/>
</dbReference>
<comment type="caution">
    <text evidence="5">The sequence shown here is derived from an EMBL/GenBank/DDBJ whole genome shotgun (WGS) entry which is preliminary data.</text>
</comment>
<dbReference type="PANTHER" id="PTHR11017:SF385">
    <property type="entry name" value="DISEASE RESISTANCE PROTEIN (TIR-NBS-LRR CLASS)-RELATED"/>
    <property type="match status" value="1"/>
</dbReference>
<evidence type="ECO:0000259" key="3">
    <source>
        <dbReference type="Pfam" id="PF00931"/>
    </source>
</evidence>
<dbReference type="Gene3D" id="1.10.10.10">
    <property type="entry name" value="Winged helix-like DNA-binding domain superfamily/Winged helix DNA-binding domain"/>
    <property type="match status" value="1"/>
</dbReference>
<sequence length="290" mass="33215">MGGIGKTTLCKKFYHLFHNQYDKSSFLEGVKSKDDVIKQLLHDLCGERLSKDENVNQNNLDQIRQCMVSKKVLVVVDDVGKAENLTSLQLFIEKDANNATSKSKLLMNCRNWQILKSHVSEDGKMVMKSLEEKEARKLFMFHAFGDANHVPNKDLEDVCIKIIKACKGLPLSLKVLGSFLCNTKELEMWEGALSKLKSGQSLTGGNDNEELWSVLKISYEDLDKQNQNMFLDIACFFSGLKISTICRVWSRDYEYPKFELQNLRHRSLIEWADDGILSIHEQLRDMGQNI</sequence>
<dbReference type="SUPFAM" id="SSF52540">
    <property type="entry name" value="P-loop containing nucleoside triphosphate hydrolases"/>
    <property type="match status" value="1"/>
</dbReference>
<organism evidence="5 6">
    <name type="scientific">Sphagnum jensenii</name>
    <dbReference type="NCBI Taxonomy" id="128206"/>
    <lineage>
        <taxon>Eukaryota</taxon>
        <taxon>Viridiplantae</taxon>
        <taxon>Streptophyta</taxon>
        <taxon>Embryophyta</taxon>
        <taxon>Bryophyta</taxon>
        <taxon>Sphagnophytina</taxon>
        <taxon>Sphagnopsida</taxon>
        <taxon>Sphagnales</taxon>
        <taxon>Sphagnaceae</taxon>
        <taxon>Sphagnum</taxon>
    </lineage>
</organism>
<dbReference type="Pfam" id="PF23282">
    <property type="entry name" value="WHD_ROQ1"/>
    <property type="match status" value="1"/>
</dbReference>
<dbReference type="InterPro" id="IPR044974">
    <property type="entry name" value="Disease_R_plants"/>
</dbReference>
<dbReference type="InterPro" id="IPR027417">
    <property type="entry name" value="P-loop_NTPase"/>
</dbReference>
<dbReference type="InterPro" id="IPR058192">
    <property type="entry name" value="WHD_ROQ1-like"/>
</dbReference>
<accession>A0ABP0ZXR7</accession>
<dbReference type="Gene3D" id="3.40.50.300">
    <property type="entry name" value="P-loop containing nucleotide triphosphate hydrolases"/>
    <property type="match status" value="1"/>
</dbReference>
<keyword evidence="6" id="KW-1185">Reference proteome</keyword>
<name>A0ABP0ZXR7_9BRYO</name>
<evidence type="ECO:0000313" key="6">
    <source>
        <dbReference type="Proteomes" id="UP001497522"/>
    </source>
</evidence>
<dbReference type="Pfam" id="PF00931">
    <property type="entry name" value="NB-ARC"/>
    <property type="match status" value="1"/>
</dbReference>
<feature type="non-terminal residue" evidence="5">
    <location>
        <position position="290"/>
    </location>
</feature>
<reference evidence="5" key="1">
    <citation type="submission" date="2024-03" db="EMBL/GenBank/DDBJ databases">
        <authorList>
            <consortium name="ELIXIR-Norway"/>
            <consortium name="Elixir Norway"/>
        </authorList>
    </citation>
    <scope>NUCLEOTIDE SEQUENCE</scope>
</reference>
<evidence type="ECO:0000256" key="2">
    <source>
        <dbReference type="ARBA" id="ARBA00022737"/>
    </source>
</evidence>
<dbReference type="EMBL" id="CAXHBF010000152">
    <property type="protein sequence ID" value="CAK9855325.1"/>
    <property type="molecule type" value="Genomic_DNA"/>
</dbReference>
<feature type="domain" description="Disease resistance protein Roq1-like winged-helix" evidence="4">
    <location>
        <begin position="224"/>
        <end position="290"/>
    </location>
</feature>
<evidence type="ECO:0000313" key="5">
    <source>
        <dbReference type="EMBL" id="CAK9855325.1"/>
    </source>
</evidence>
<keyword evidence="1" id="KW-0433">Leucine-rich repeat</keyword>
<dbReference type="PANTHER" id="PTHR11017">
    <property type="entry name" value="LEUCINE-RICH REPEAT-CONTAINING PROTEIN"/>
    <property type="match status" value="1"/>
</dbReference>
<dbReference type="PRINTS" id="PR00364">
    <property type="entry name" value="DISEASERSIST"/>
</dbReference>
<feature type="domain" description="NB-ARC" evidence="3">
    <location>
        <begin position="1"/>
        <end position="144"/>
    </location>
</feature>
<dbReference type="Proteomes" id="UP001497522">
    <property type="component" value="Unassembled WGS sequence"/>
</dbReference>
<evidence type="ECO:0000256" key="1">
    <source>
        <dbReference type="ARBA" id="ARBA00022614"/>
    </source>
</evidence>